<sequence length="96" mass="10329">MTGPDAVNDTSADHERFEAKLITHDQDAARVATADVDDETARQLVSDLVDAGIVIPIAEKCVFIHEPSSEAFESVTQLAVFHKGWTAAYNAGEETA</sequence>
<reference evidence="3" key="1">
    <citation type="submission" date="2016-10" db="EMBL/GenBank/DDBJ databases">
        <authorList>
            <person name="Varghese N."/>
            <person name="Submissions S."/>
        </authorList>
    </citation>
    <scope>NUCLEOTIDE SEQUENCE [LARGE SCALE GENOMIC DNA]</scope>
    <source>
        <strain evidence="3">DSM 25055</strain>
    </source>
</reference>
<evidence type="ECO:0000313" key="2">
    <source>
        <dbReference type="EMBL" id="SER41288.1"/>
    </source>
</evidence>
<dbReference type="Proteomes" id="UP000199114">
    <property type="component" value="Unassembled WGS sequence"/>
</dbReference>
<protein>
    <recommendedName>
        <fullName evidence="1">DUF8069 domain-containing protein</fullName>
    </recommendedName>
</protein>
<proteinExistence type="predicted"/>
<evidence type="ECO:0000313" key="3">
    <source>
        <dbReference type="Proteomes" id="UP000199114"/>
    </source>
</evidence>
<dbReference type="AlphaFoldDB" id="A0A1H9NZC7"/>
<organism evidence="2 3">
    <name type="scientific">Natrinema salaciae</name>
    <dbReference type="NCBI Taxonomy" id="1186196"/>
    <lineage>
        <taxon>Archaea</taxon>
        <taxon>Methanobacteriati</taxon>
        <taxon>Methanobacteriota</taxon>
        <taxon>Stenosarchaea group</taxon>
        <taxon>Halobacteria</taxon>
        <taxon>Halobacteriales</taxon>
        <taxon>Natrialbaceae</taxon>
        <taxon>Natrinema</taxon>
    </lineage>
</organism>
<dbReference type="Pfam" id="PF26266">
    <property type="entry name" value="DUF8069"/>
    <property type="match status" value="1"/>
</dbReference>
<accession>A0A1H9NZC7</accession>
<dbReference type="RefSeq" id="WP_090620503.1">
    <property type="nucleotide sequence ID" value="NZ_FOFD01000005.1"/>
</dbReference>
<dbReference type="STRING" id="1186196.SAMN04489841_3802"/>
<dbReference type="EMBL" id="FOFD01000005">
    <property type="protein sequence ID" value="SER41288.1"/>
    <property type="molecule type" value="Genomic_DNA"/>
</dbReference>
<evidence type="ECO:0000259" key="1">
    <source>
        <dbReference type="Pfam" id="PF26266"/>
    </source>
</evidence>
<dbReference type="OrthoDB" id="265281at2157"/>
<keyword evidence="3" id="KW-1185">Reference proteome</keyword>
<name>A0A1H9NZC7_9EURY</name>
<gene>
    <name evidence="2" type="ORF">SAMN04489841_3802</name>
</gene>
<dbReference type="InterPro" id="IPR058382">
    <property type="entry name" value="DUF8069"/>
</dbReference>
<feature type="domain" description="DUF8069" evidence="1">
    <location>
        <begin position="1"/>
        <end position="94"/>
    </location>
</feature>